<gene>
    <name evidence="2" type="ORF">QWT69_12980</name>
</gene>
<keyword evidence="2" id="KW-0808">Transferase</keyword>
<dbReference type="PANTHER" id="PTHR39173">
    <property type="entry name" value="ACETYLTRANSFERASE"/>
    <property type="match status" value="1"/>
</dbReference>
<dbReference type="Gene3D" id="3.40.630.30">
    <property type="match status" value="1"/>
</dbReference>
<dbReference type="PANTHER" id="PTHR39173:SF1">
    <property type="entry name" value="ACETYLTRANSFERASE"/>
    <property type="match status" value="1"/>
</dbReference>
<dbReference type="Pfam" id="PF13302">
    <property type="entry name" value="Acetyltransf_3"/>
    <property type="match status" value="1"/>
</dbReference>
<dbReference type="InterPro" id="IPR016181">
    <property type="entry name" value="Acyl_CoA_acyltransferase"/>
</dbReference>
<sequence>MHLERPSLKWQDEHLDYIEEWDGRKLQPRNFRFDTDNSYDQYLKELIVEEAGSDDRVPTSNYFLIDNNRILGMVTIRHVLNDYLLQVDGHIGYSIRPTERRKGYATQLLAETLKITDQLGIVEVLVTCNADNIGSAKVILNNGGIEDEHFVEAHGNIVRRFWIRS</sequence>
<dbReference type="GO" id="GO:0016746">
    <property type="term" value="F:acyltransferase activity"/>
    <property type="evidence" value="ECO:0007669"/>
    <property type="project" value="UniProtKB-KW"/>
</dbReference>
<reference evidence="2 3" key="1">
    <citation type="submission" date="2023-06" db="EMBL/GenBank/DDBJ databases">
        <title>Sporosarcina sp. nov., isolated from Korean tranditional fermented seafood 'Jeotgal'.</title>
        <authorList>
            <person name="Yang A.I."/>
            <person name="Shin N.-R."/>
        </authorList>
    </citation>
    <scope>NUCLEOTIDE SEQUENCE [LARGE SCALE GENOMIC DNA]</scope>
    <source>
        <strain evidence="2 3">T2O-4</strain>
    </source>
</reference>
<dbReference type="Proteomes" id="UP001303902">
    <property type="component" value="Chromosome"/>
</dbReference>
<protein>
    <submittedName>
        <fullName evidence="2">GNAT family N-acetyltransferase</fullName>
        <ecNumber evidence="2">2.3.1.-</ecNumber>
    </submittedName>
</protein>
<dbReference type="EC" id="2.3.1.-" evidence="2"/>
<dbReference type="SUPFAM" id="SSF55729">
    <property type="entry name" value="Acyl-CoA N-acyltransferases (Nat)"/>
    <property type="match status" value="1"/>
</dbReference>
<dbReference type="EMBL" id="CP129118">
    <property type="protein sequence ID" value="WOV86780.1"/>
    <property type="molecule type" value="Genomic_DNA"/>
</dbReference>
<organism evidence="2 3">
    <name type="scientific">Sporosarcina oncorhynchi</name>
    <dbReference type="NCBI Taxonomy" id="3056444"/>
    <lineage>
        <taxon>Bacteria</taxon>
        <taxon>Bacillati</taxon>
        <taxon>Bacillota</taxon>
        <taxon>Bacilli</taxon>
        <taxon>Bacillales</taxon>
        <taxon>Caryophanaceae</taxon>
        <taxon>Sporosarcina</taxon>
    </lineage>
</organism>
<name>A0ABZ0L3N3_9BACL</name>
<dbReference type="CDD" id="cd04301">
    <property type="entry name" value="NAT_SF"/>
    <property type="match status" value="1"/>
</dbReference>
<dbReference type="RefSeq" id="WP_317966284.1">
    <property type="nucleotide sequence ID" value="NZ_CP129118.1"/>
</dbReference>
<evidence type="ECO:0000313" key="3">
    <source>
        <dbReference type="Proteomes" id="UP001303902"/>
    </source>
</evidence>
<evidence type="ECO:0000259" key="1">
    <source>
        <dbReference type="PROSITE" id="PS51186"/>
    </source>
</evidence>
<feature type="domain" description="N-acetyltransferase" evidence="1">
    <location>
        <begin position="1"/>
        <end position="164"/>
    </location>
</feature>
<keyword evidence="3" id="KW-1185">Reference proteome</keyword>
<dbReference type="PROSITE" id="PS51186">
    <property type="entry name" value="GNAT"/>
    <property type="match status" value="1"/>
</dbReference>
<proteinExistence type="predicted"/>
<dbReference type="InterPro" id="IPR000182">
    <property type="entry name" value="GNAT_dom"/>
</dbReference>
<keyword evidence="2" id="KW-0012">Acyltransferase</keyword>
<accession>A0ABZ0L3N3</accession>
<evidence type="ECO:0000313" key="2">
    <source>
        <dbReference type="EMBL" id="WOV86780.1"/>
    </source>
</evidence>